<accession>A0A0A0CZH6</accession>
<dbReference type="AlphaFoldDB" id="A0A0A0CZH6"/>
<dbReference type="Gene3D" id="3.20.20.140">
    <property type="entry name" value="Metal-dependent hydrolases"/>
    <property type="match status" value="1"/>
</dbReference>
<protein>
    <submittedName>
        <fullName evidence="1">Peptidase</fullName>
    </submittedName>
</protein>
<name>A0A0A0CZH6_9PROT</name>
<reference evidence="1 2" key="1">
    <citation type="submission" date="2014-01" db="EMBL/GenBank/DDBJ databases">
        <title>Genome sequence determination for a cystic fibrosis isolate, Inquilinus limosus.</title>
        <authorList>
            <person name="Pino M."/>
            <person name="Di Conza J."/>
            <person name="Gutkind G."/>
        </authorList>
    </citation>
    <scope>NUCLEOTIDE SEQUENCE [LARGE SCALE GENOMIC DNA]</scope>
    <source>
        <strain evidence="1 2">MP06</strain>
    </source>
</reference>
<dbReference type="EMBL" id="JANX01000641">
    <property type="protein sequence ID" value="KGM30958.1"/>
    <property type="molecule type" value="Genomic_DNA"/>
</dbReference>
<dbReference type="SUPFAM" id="SSF51556">
    <property type="entry name" value="Metallo-dependent hydrolases"/>
    <property type="match status" value="1"/>
</dbReference>
<dbReference type="Proteomes" id="UP000029995">
    <property type="component" value="Unassembled WGS sequence"/>
</dbReference>
<dbReference type="PANTHER" id="PTHR10443:SF12">
    <property type="entry name" value="DIPEPTIDASE"/>
    <property type="match status" value="1"/>
</dbReference>
<evidence type="ECO:0000313" key="1">
    <source>
        <dbReference type="EMBL" id="KGM30958.1"/>
    </source>
</evidence>
<dbReference type="CDD" id="cd01301">
    <property type="entry name" value="rDP_like"/>
    <property type="match status" value="1"/>
</dbReference>
<proteinExistence type="predicted"/>
<evidence type="ECO:0000313" key="2">
    <source>
        <dbReference type="Proteomes" id="UP000029995"/>
    </source>
</evidence>
<organism evidence="1 2">
    <name type="scientific">Inquilinus limosus MP06</name>
    <dbReference type="NCBI Taxonomy" id="1398085"/>
    <lineage>
        <taxon>Bacteria</taxon>
        <taxon>Pseudomonadati</taxon>
        <taxon>Pseudomonadota</taxon>
        <taxon>Alphaproteobacteria</taxon>
        <taxon>Rhodospirillales</taxon>
        <taxon>Rhodospirillaceae</taxon>
        <taxon>Inquilinus</taxon>
    </lineage>
</organism>
<dbReference type="InterPro" id="IPR008257">
    <property type="entry name" value="Pept_M19"/>
</dbReference>
<dbReference type="InterPro" id="IPR032466">
    <property type="entry name" value="Metal_Hydrolase"/>
</dbReference>
<dbReference type="PANTHER" id="PTHR10443">
    <property type="entry name" value="MICROSOMAL DIPEPTIDASE"/>
    <property type="match status" value="1"/>
</dbReference>
<dbReference type="GO" id="GO:0006508">
    <property type="term" value="P:proteolysis"/>
    <property type="evidence" value="ECO:0007669"/>
    <property type="project" value="InterPro"/>
</dbReference>
<dbReference type="Pfam" id="PF01244">
    <property type="entry name" value="Peptidase_M19"/>
    <property type="match status" value="1"/>
</dbReference>
<comment type="caution">
    <text evidence="1">The sequence shown here is derived from an EMBL/GenBank/DDBJ whole genome shotgun (WGS) entry which is preliminary data.</text>
</comment>
<sequence length="354" mass="37842">MTEPAPIPVFDGHNDVLLRLLKSHAASAETAFIEGTTTGHLDLPRARKGGFVGGMFAIFPPPVQGSGSPIDRMQGGSYTVPLPPELGLADAQASTIAMASILLRLERAGGLSVCRSVGEIRAAIARDSLATVFHIEGCEAIDTDFRMLDVLYAAGLRSLGIVWSRPNAFGHGVPFTFPSTPDTGPGLTDAGRELVRLCNERRILIDLSHLNEKGFWDVAELSSAPLVATHSNAHSVCPHARNLTDRQLDAIRESGGMVGLNFATAFLRPDGSMNADTDLEVMVRHLDALIERLGEDGVGMGSDYDGATVPAAIRDVAGLPRLFEALRAHGYNDALLRKLGTENWFGVLERTWGG</sequence>
<dbReference type="OrthoDB" id="9804920at2"/>
<dbReference type="GO" id="GO:0070573">
    <property type="term" value="F:metallodipeptidase activity"/>
    <property type="evidence" value="ECO:0007669"/>
    <property type="project" value="InterPro"/>
</dbReference>
<dbReference type="RefSeq" id="WP_034847065.1">
    <property type="nucleotide sequence ID" value="NZ_JANX01000641.1"/>
</dbReference>
<dbReference type="PROSITE" id="PS51365">
    <property type="entry name" value="RENAL_DIPEPTIDASE_2"/>
    <property type="match status" value="1"/>
</dbReference>
<gene>
    <name evidence="1" type="ORF">P409_30025</name>
</gene>